<dbReference type="Gene3D" id="1.25.40.10">
    <property type="entry name" value="Tetratricopeptide repeat domain"/>
    <property type="match status" value="1"/>
</dbReference>
<dbReference type="RefSeq" id="WP_227180229.1">
    <property type="nucleotide sequence ID" value="NZ_JAJBZT010000003.1"/>
</dbReference>
<dbReference type="SUPFAM" id="SSF56935">
    <property type="entry name" value="Porins"/>
    <property type="match status" value="1"/>
</dbReference>
<dbReference type="SUPFAM" id="SSF48452">
    <property type="entry name" value="TPR-like"/>
    <property type="match status" value="1"/>
</dbReference>
<evidence type="ECO:0000256" key="1">
    <source>
        <dbReference type="PROSITE-ProRule" id="PRU00339"/>
    </source>
</evidence>
<proteinExistence type="predicted"/>
<dbReference type="PROSITE" id="PS50005">
    <property type="entry name" value="TPR"/>
    <property type="match status" value="1"/>
</dbReference>
<evidence type="ECO:0000259" key="3">
    <source>
        <dbReference type="Pfam" id="PF04575"/>
    </source>
</evidence>
<evidence type="ECO:0000313" key="5">
    <source>
        <dbReference type="Proteomes" id="UP001165395"/>
    </source>
</evidence>
<gene>
    <name evidence="4" type="ORF">LIN78_07850</name>
</gene>
<accession>A0ABS8D5I1</accession>
<dbReference type="InterPro" id="IPR011990">
    <property type="entry name" value="TPR-like_helical_dom_sf"/>
</dbReference>
<protein>
    <submittedName>
        <fullName evidence="4">Tetratricopeptide repeat protein</fullName>
    </submittedName>
</protein>
<keyword evidence="1" id="KW-0802">TPR repeat</keyword>
<dbReference type="Pfam" id="PF14559">
    <property type="entry name" value="TPR_19"/>
    <property type="match status" value="1"/>
</dbReference>
<keyword evidence="2" id="KW-0732">Signal</keyword>
<feature type="signal peptide" evidence="2">
    <location>
        <begin position="1"/>
        <end position="25"/>
    </location>
</feature>
<dbReference type="Proteomes" id="UP001165395">
    <property type="component" value="Unassembled WGS sequence"/>
</dbReference>
<dbReference type="InterPro" id="IPR019734">
    <property type="entry name" value="TPR_rpt"/>
</dbReference>
<reference evidence="4" key="1">
    <citation type="submission" date="2021-10" db="EMBL/GenBank/DDBJ databases">
        <title>The complete genome sequence of Leeia sp. TBRC 13508.</title>
        <authorList>
            <person name="Charoenyingcharoen P."/>
            <person name="Yukphan P."/>
        </authorList>
    </citation>
    <scope>NUCLEOTIDE SEQUENCE</scope>
    <source>
        <strain evidence="4">TBRC 13508</strain>
    </source>
</reference>
<dbReference type="SMART" id="SM00028">
    <property type="entry name" value="TPR"/>
    <property type="match status" value="1"/>
</dbReference>
<evidence type="ECO:0000256" key="2">
    <source>
        <dbReference type="SAM" id="SignalP"/>
    </source>
</evidence>
<sequence>MRKAQHSRYSSLLISLLLLSAPALANELDTLLAEITGKDAETSYNRLINAESQFAGTPSFDHALGVAALESGHYSEASFALEREVAADPNNASAYLELGRAYHAMGDYPAAEAAFQQVEAKNPPAEVLSILAKYRTAQSAETSKLKGSVYFTLGRSNNLPAGPAESPLYFPIEPTTPVTLADYQQAKADRYTMAGATLSYYTTLSGNWIADMGIGALTKHNHRFTNLDNDQFSANLGATYQQQNDRVRFGLAYTKNYLDNNAYLSDTQASIDWGHLLSPNSEITIYGKLNTYNQLQSDNDSKRWTLGSRYVESFEDLPFKPMLQTGFYFGSQKSKQSANNYTSNHFLGYQLGGLWQLNEKTAAYLTLAYEWRKYLATHPQYLSTRKDGQWDIRLGMNYLLAPHLTITPQLSWTKNRSNQAISQYKQTRFDLTVKYDFE</sequence>
<dbReference type="EMBL" id="JAJBZT010000003">
    <property type="protein sequence ID" value="MCB6183458.1"/>
    <property type="molecule type" value="Genomic_DNA"/>
</dbReference>
<comment type="caution">
    <text evidence="4">The sequence shown here is derived from an EMBL/GenBank/DDBJ whole genome shotgun (WGS) entry which is preliminary data.</text>
</comment>
<feature type="domain" description="Surface lipoprotein assembly modifier C-terminal" evidence="3">
    <location>
        <begin position="197"/>
        <end position="437"/>
    </location>
</feature>
<dbReference type="Pfam" id="PF04575">
    <property type="entry name" value="SlipAM"/>
    <property type="match status" value="1"/>
</dbReference>
<dbReference type="InterPro" id="IPR007655">
    <property type="entry name" value="Slam_C"/>
</dbReference>
<evidence type="ECO:0000313" key="4">
    <source>
        <dbReference type="EMBL" id="MCB6183458.1"/>
    </source>
</evidence>
<organism evidence="4 5">
    <name type="scientific">Leeia speluncae</name>
    <dbReference type="NCBI Taxonomy" id="2884804"/>
    <lineage>
        <taxon>Bacteria</taxon>
        <taxon>Pseudomonadati</taxon>
        <taxon>Pseudomonadota</taxon>
        <taxon>Betaproteobacteria</taxon>
        <taxon>Neisseriales</taxon>
        <taxon>Leeiaceae</taxon>
        <taxon>Leeia</taxon>
    </lineage>
</organism>
<feature type="repeat" description="TPR" evidence="1">
    <location>
        <begin position="92"/>
        <end position="125"/>
    </location>
</feature>
<feature type="chain" id="PRO_5045487699" evidence="2">
    <location>
        <begin position="26"/>
        <end position="438"/>
    </location>
</feature>
<keyword evidence="5" id="KW-1185">Reference proteome</keyword>
<name>A0ABS8D5I1_9NEIS</name>